<evidence type="ECO:0000313" key="7">
    <source>
        <dbReference type="EMBL" id="QLH06882.1"/>
    </source>
</evidence>
<keyword evidence="2" id="KW-0479">Metal-binding</keyword>
<dbReference type="OrthoDB" id="9634at2157"/>
<keyword evidence="4" id="KW-0862">Zinc</keyword>
<keyword evidence="5" id="KW-1133">Transmembrane helix</keyword>
<dbReference type="EMBL" id="CP026995">
    <property type="protein sequence ID" value="QLH06882.1"/>
    <property type="molecule type" value="Genomic_DNA"/>
</dbReference>
<dbReference type="InterPro" id="IPR021190">
    <property type="entry name" value="Pept_M10A"/>
</dbReference>
<proteinExistence type="predicted"/>
<evidence type="ECO:0000259" key="6">
    <source>
        <dbReference type="Pfam" id="PF00413"/>
    </source>
</evidence>
<gene>
    <name evidence="7" type="ORF">C5F50_07195</name>
</gene>
<feature type="domain" description="Peptidase M10 metallopeptidase" evidence="6">
    <location>
        <begin position="217"/>
        <end position="269"/>
    </location>
</feature>
<dbReference type="InterPro" id="IPR001818">
    <property type="entry name" value="Pept_M10_metallopeptidase"/>
</dbReference>
<keyword evidence="3" id="KW-0378">Hydrolase</keyword>
<dbReference type="KEGG" id="nue:C5F50_07195"/>
<organism evidence="7 8">
    <name type="scientific">Nitrosopumilus ureiphilus</name>
    <dbReference type="NCBI Taxonomy" id="1470067"/>
    <lineage>
        <taxon>Archaea</taxon>
        <taxon>Nitrososphaerota</taxon>
        <taxon>Nitrososphaeria</taxon>
        <taxon>Nitrosopumilales</taxon>
        <taxon>Nitrosopumilaceae</taxon>
        <taxon>Nitrosopumilus</taxon>
    </lineage>
</organism>
<evidence type="ECO:0000256" key="5">
    <source>
        <dbReference type="SAM" id="Phobius"/>
    </source>
</evidence>
<keyword evidence="5" id="KW-0472">Membrane</keyword>
<dbReference type="RefSeq" id="WP_179370743.1">
    <property type="nucleotide sequence ID" value="NZ_CP026995.1"/>
</dbReference>
<sequence>MFGRIIIRDHLKSKHIIKRNPRFEQKLPKLGNHKAILLAQFGILLFFGGYFVGLPTFSGHSEILNPIGLFNSEYVVENLRDDTTGLSKYWKISPSTSLSVNILNPVSMSNESIEIIKNTITSTEVIEMDDSLMYKDPKDSFSTYYRGWKGALEATPETKIPIPKNFKISNLQTSDGDIIIILSNIKDRSGNTGYTKTVLEGEQIVKVFITIYDVNALSNNQLETIMRHEFGHALGLGHSSASEDLMAPTIDMTYPYISYCNVAAISDLYNGNSDGTTTCEK</sequence>
<dbReference type="GO" id="GO:0008270">
    <property type="term" value="F:zinc ion binding"/>
    <property type="evidence" value="ECO:0007669"/>
    <property type="project" value="InterPro"/>
</dbReference>
<dbReference type="Pfam" id="PF00413">
    <property type="entry name" value="Peptidase_M10"/>
    <property type="match status" value="1"/>
</dbReference>
<accession>A0A7D5RBC7</accession>
<dbReference type="AlphaFoldDB" id="A0A7D5RBC7"/>
<dbReference type="GO" id="GO:0004222">
    <property type="term" value="F:metalloendopeptidase activity"/>
    <property type="evidence" value="ECO:0007669"/>
    <property type="project" value="InterPro"/>
</dbReference>
<reference evidence="7 8" key="1">
    <citation type="submission" date="2018-02" db="EMBL/GenBank/DDBJ databases">
        <title>Complete genome of Nitrosopumilus ureaphilus PS0.</title>
        <authorList>
            <person name="Qin W."/>
            <person name="Zheng Y."/>
            <person name="Stahl D.A."/>
        </authorList>
    </citation>
    <scope>NUCLEOTIDE SEQUENCE [LARGE SCALE GENOMIC DNA]</scope>
    <source>
        <strain evidence="7 8">PS0</strain>
    </source>
</reference>
<feature type="transmembrane region" description="Helical" evidence="5">
    <location>
        <begin position="35"/>
        <end position="57"/>
    </location>
</feature>
<dbReference type="GO" id="GO:0031012">
    <property type="term" value="C:extracellular matrix"/>
    <property type="evidence" value="ECO:0007669"/>
    <property type="project" value="InterPro"/>
</dbReference>
<evidence type="ECO:0000256" key="4">
    <source>
        <dbReference type="ARBA" id="ARBA00022833"/>
    </source>
</evidence>
<name>A0A7D5RBC7_9ARCH</name>
<dbReference type="GO" id="GO:0006508">
    <property type="term" value="P:proteolysis"/>
    <property type="evidence" value="ECO:0007669"/>
    <property type="project" value="UniProtKB-KW"/>
</dbReference>
<protein>
    <submittedName>
        <fullName evidence="7">Peptidase M10</fullName>
    </submittedName>
</protein>
<evidence type="ECO:0000256" key="1">
    <source>
        <dbReference type="ARBA" id="ARBA00022670"/>
    </source>
</evidence>
<dbReference type="Gene3D" id="3.40.390.10">
    <property type="entry name" value="Collagenase (Catalytic Domain)"/>
    <property type="match status" value="1"/>
</dbReference>
<keyword evidence="5" id="KW-0812">Transmembrane</keyword>
<evidence type="ECO:0000313" key="8">
    <source>
        <dbReference type="Proteomes" id="UP000509478"/>
    </source>
</evidence>
<dbReference type="InterPro" id="IPR024079">
    <property type="entry name" value="MetalloPept_cat_dom_sf"/>
</dbReference>
<evidence type="ECO:0000256" key="2">
    <source>
        <dbReference type="ARBA" id="ARBA00022723"/>
    </source>
</evidence>
<evidence type="ECO:0000256" key="3">
    <source>
        <dbReference type="ARBA" id="ARBA00022801"/>
    </source>
</evidence>
<keyword evidence="1" id="KW-0645">Protease</keyword>
<keyword evidence="8" id="KW-1185">Reference proteome</keyword>
<dbReference type="SUPFAM" id="SSF55486">
    <property type="entry name" value="Metalloproteases ('zincins'), catalytic domain"/>
    <property type="match status" value="1"/>
</dbReference>
<dbReference type="Proteomes" id="UP000509478">
    <property type="component" value="Chromosome"/>
</dbReference>
<dbReference type="GeneID" id="56067870"/>
<dbReference type="PRINTS" id="PR00138">
    <property type="entry name" value="MATRIXIN"/>
</dbReference>